<reference evidence="6" key="2">
    <citation type="journal article" date="2016" name="Int. J. Syst. Evol. Microbiol.">
        <title>Complete genome sequence and cell structure of Limnochorda pilosa, a Gram-negative spore-former within the phylum Firmicutes.</title>
        <authorList>
            <person name="Watanabe M."/>
            <person name="Kojima H."/>
            <person name="Fukui M."/>
        </authorList>
    </citation>
    <scope>NUCLEOTIDE SEQUENCE [LARGE SCALE GENOMIC DNA]</scope>
    <source>
        <strain evidence="6">HC45</strain>
    </source>
</reference>
<protein>
    <recommendedName>
        <fullName evidence="4">Flagellar assembly factor FliW</fullName>
    </recommendedName>
</protein>
<dbReference type="KEGG" id="lpil:LIP_2967"/>
<keyword evidence="5" id="KW-0969">Cilium</keyword>
<evidence type="ECO:0000313" key="6">
    <source>
        <dbReference type="Proteomes" id="UP000065807"/>
    </source>
</evidence>
<comment type="function">
    <text evidence="4">Acts as an anti-CsrA protein, binds CsrA and prevents it from repressing translation of its target genes, one of which is flagellin. Binds to flagellin and participates in the assembly of the flagellum.</text>
</comment>
<dbReference type="Gene3D" id="2.30.290.10">
    <property type="entry name" value="BH3618-like"/>
    <property type="match status" value="1"/>
</dbReference>
<dbReference type="SUPFAM" id="SSF141457">
    <property type="entry name" value="BH3618-like"/>
    <property type="match status" value="1"/>
</dbReference>
<proteinExistence type="inferred from homology"/>
<dbReference type="AlphaFoldDB" id="A0A0K2SNW8"/>
<comment type="similarity">
    <text evidence="4">Belongs to the FliW family.</text>
</comment>
<accession>A0A0K2SNW8</accession>
<evidence type="ECO:0000256" key="1">
    <source>
        <dbReference type="ARBA" id="ARBA00022490"/>
    </source>
</evidence>
<name>A0A0K2SNW8_LIMPI</name>
<dbReference type="Proteomes" id="UP000065807">
    <property type="component" value="Chromosome"/>
</dbReference>
<dbReference type="InterPro" id="IPR024046">
    <property type="entry name" value="Flagellar_assmbl_FliW_dom_sf"/>
</dbReference>
<evidence type="ECO:0000256" key="2">
    <source>
        <dbReference type="ARBA" id="ARBA00022795"/>
    </source>
</evidence>
<keyword evidence="5" id="KW-0282">Flagellum</keyword>
<reference evidence="6" key="1">
    <citation type="submission" date="2015-07" db="EMBL/GenBank/DDBJ databases">
        <title>Complete genome sequence and phylogenetic analysis of Limnochorda pilosa.</title>
        <authorList>
            <person name="Watanabe M."/>
            <person name="Kojima H."/>
            <person name="Fukui M."/>
        </authorList>
    </citation>
    <scope>NUCLEOTIDE SEQUENCE [LARGE SCALE GENOMIC DNA]</scope>
    <source>
        <strain evidence="6">HC45</strain>
    </source>
</reference>
<dbReference type="GO" id="GO:0044780">
    <property type="term" value="P:bacterial-type flagellum assembly"/>
    <property type="evidence" value="ECO:0007669"/>
    <property type="project" value="UniProtKB-UniRule"/>
</dbReference>
<keyword evidence="4" id="KW-0143">Chaperone</keyword>
<dbReference type="HAMAP" id="MF_01185">
    <property type="entry name" value="FliW"/>
    <property type="match status" value="1"/>
</dbReference>
<keyword evidence="6" id="KW-1185">Reference proteome</keyword>
<dbReference type="EMBL" id="AP014924">
    <property type="protein sequence ID" value="BAS28796.1"/>
    <property type="molecule type" value="Genomic_DNA"/>
</dbReference>
<sequence>MEIETTQFGRIDVREEDVITFPSGMIGFEEVRRYALLDHQPGSVFRFLQAVEEPGLAFILVDPRPFFPEYRLSLRREELAELEPNESGEIEVYGVVTLPGAVEKATVNLKAPVLIHRGRRLGMQWVLEEEDYPTRQLLFDGRWAAVRAG</sequence>
<gene>
    <name evidence="4" type="primary">fliW</name>
    <name evidence="5" type="ORF">LIP_2967</name>
</gene>
<comment type="subunit">
    <text evidence="4">Interacts with translational regulator CsrA and flagellin(s).</text>
</comment>
<dbReference type="Pfam" id="PF02623">
    <property type="entry name" value="FliW"/>
    <property type="match status" value="1"/>
</dbReference>
<dbReference type="STRING" id="1555112.LIP_2967"/>
<dbReference type="GO" id="GO:0005737">
    <property type="term" value="C:cytoplasm"/>
    <property type="evidence" value="ECO:0007669"/>
    <property type="project" value="UniProtKB-SubCell"/>
</dbReference>
<dbReference type="PANTHER" id="PTHR39190:SF1">
    <property type="entry name" value="FLAGELLAR ASSEMBLY FACTOR FLIW"/>
    <property type="match status" value="1"/>
</dbReference>
<keyword evidence="1 4" id="KW-0963">Cytoplasm</keyword>
<dbReference type="PANTHER" id="PTHR39190">
    <property type="entry name" value="FLAGELLAR ASSEMBLY FACTOR FLIW"/>
    <property type="match status" value="1"/>
</dbReference>
<dbReference type="OrthoDB" id="9801235at2"/>
<keyword evidence="5" id="KW-0966">Cell projection</keyword>
<dbReference type="GO" id="GO:0006417">
    <property type="term" value="P:regulation of translation"/>
    <property type="evidence" value="ECO:0007669"/>
    <property type="project" value="UniProtKB-KW"/>
</dbReference>
<dbReference type="RefSeq" id="WP_068139676.1">
    <property type="nucleotide sequence ID" value="NZ_AP014924.1"/>
</dbReference>
<evidence type="ECO:0000256" key="3">
    <source>
        <dbReference type="ARBA" id="ARBA00022845"/>
    </source>
</evidence>
<evidence type="ECO:0000256" key="4">
    <source>
        <dbReference type="HAMAP-Rule" id="MF_01185"/>
    </source>
</evidence>
<organism evidence="5 6">
    <name type="scientific">Limnochorda pilosa</name>
    <dbReference type="NCBI Taxonomy" id="1555112"/>
    <lineage>
        <taxon>Bacteria</taxon>
        <taxon>Bacillati</taxon>
        <taxon>Bacillota</taxon>
        <taxon>Limnochordia</taxon>
        <taxon>Limnochordales</taxon>
        <taxon>Limnochordaceae</taxon>
        <taxon>Limnochorda</taxon>
    </lineage>
</organism>
<keyword evidence="3 4" id="KW-0810">Translation regulation</keyword>
<keyword evidence="2 4" id="KW-1005">Bacterial flagellum biogenesis</keyword>
<evidence type="ECO:0000313" key="5">
    <source>
        <dbReference type="EMBL" id="BAS28796.1"/>
    </source>
</evidence>
<dbReference type="InterPro" id="IPR003775">
    <property type="entry name" value="Flagellar_assembly_factor_FliW"/>
</dbReference>
<comment type="subcellular location">
    <subcellularLocation>
        <location evidence="4">Cytoplasm</location>
    </subcellularLocation>
</comment>